<dbReference type="InterPro" id="IPR027993">
    <property type="entry name" value="DUF4495"/>
</dbReference>
<proteinExistence type="predicted"/>
<dbReference type="OrthoDB" id="10007406at2759"/>
<sequence length="865" mass="96572">MEVIEDGNIMDRIPILLQRDLEYYQKNQTVLSETICKGVVGGRLDFPRNASFASVKIVLWLEEEFSIAFKQGSGMFVVTKEDEKSDIGVAKTSDPDKFVQLAIKSGDSLLEHLHMLAQEALDHADLPVLTATLGAAALLKNSLYCYVQHIEDSGSPERYSQIQGCYKRYTTMSEAVGERVLDLHNRVLSLYILQDSGGRPIDGNTRTVHESGTPSVQGWWLYMNGSRRDLWDTVPPRMAQRIFAGMLNETLTILTVRYCQTNTTDTTTRLLLNDILNILLCVAQLLPSICANGSDLAGLDVKHQTRDVRDVHAKCNELFKCFVYRGADLHFIHQEFKEKDPPTIPRECPFPWFTFVSPMLFDKLDDPSVRSTHDLSNKTAFGLELIVLLAQPQPNWALIVKVLMMRDCHLSRMLLIRAIRAMCPDNLRWPADGLWYSVHDRQKKCSGFLCTADGFCRFKGDVNPGEEFARVAGALTYVLATIGSKAELKSTLCYALEISGRDWAACLDKRQVWCDRRPPWLAGILALVGSILQFIPPILVNAVQSGASMYQTMALCLSCISRSLDCVPRCFVNACSIIEGTLPSHINPVGGSVLLQMLVTVTYEEIQKWAEEEVEKEKAVASAANGEPHTMSAKSSRPRSKQVRIVALGQTTTSTSLSFDGSHSSASSIALAVAEALCSIDEDDKHTRDIQLLIERAKRKVVLSEQFGLEDFPEFAELFEEGDVPGSNAERASDAAALTSQILMTPPGRDSLRVIYEHLALHAEWIYKELGIRDSGDVEIPSNKTPLLYTMFHIGKQPFDQFLRGEWPLPWSKLVAVAKAWSGLEGVRVHINRRTDVRNMKSQGKSNKQLMQLCSMFKSNSEGLL</sequence>
<dbReference type="AlphaFoldDB" id="A0A9R0EJR3"/>
<dbReference type="Pfam" id="PF14906">
    <property type="entry name" value="DUF4495"/>
    <property type="match status" value="1"/>
</dbReference>
<dbReference type="PANTHER" id="PTHR33960:SF1">
    <property type="entry name" value="SIMILAR TO KIAA0825 PROTEIN"/>
    <property type="match status" value="1"/>
</dbReference>
<keyword evidence="1" id="KW-1185">Reference proteome</keyword>
<dbReference type="RefSeq" id="XP_035438981.2">
    <property type="nucleotide sequence ID" value="XM_035583088.2"/>
</dbReference>
<dbReference type="Proteomes" id="UP000829999">
    <property type="component" value="Chromosome 29"/>
</dbReference>
<dbReference type="GeneID" id="118268551"/>
<organism evidence="1 2">
    <name type="scientific">Spodoptera frugiperda</name>
    <name type="common">Fall armyworm</name>
    <dbReference type="NCBI Taxonomy" id="7108"/>
    <lineage>
        <taxon>Eukaryota</taxon>
        <taxon>Metazoa</taxon>
        <taxon>Ecdysozoa</taxon>
        <taxon>Arthropoda</taxon>
        <taxon>Hexapoda</taxon>
        <taxon>Insecta</taxon>
        <taxon>Pterygota</taxon>
        <taxon>Neoptera</taxon>
        <taxon>Endopterygota</taxon>
        <taxon>Lepidoptera</taxon>
        <taxon>Glossata</taxon>
        <taxon>Ditrysia</taxon>
        <taxon>Noctuoidea</taxon>
        <taxon>Noctuidae</taxon>
        <taxon>Amphipyrinae</taxon>
        <taxon>Spodoptera</taxon>
    </lineage>
</organism>
<evidence type="ECO:0000313" key="1">
    <source>
        <dbReference type="Proteomes" id="UP000829999"/>
    </source>
</evidence>
<evidence type="ECO:0000313" key="2">
    <source>
        <dbReference type="RefSeq" id="XP_035438981.2"/>
    </source>
</evidence>
<protein>
    <submittedName>
        <fullName evidence="2">Uncharacterized protein LOC118268551 isoform X1</fullName>
    </submittedName>
</protein>
<reference evidence="2" key="1">
    <citation type="submission" date="2025-08" db="UniProtKB">
        <authorList>
            <consortium name="RefSeq"/>
        </authorList>
    </citation>
    <scope>IDENTIFICATION</scope>
    <source>
        <tissue evidence="2">Whole larval tissue</tissue>
    </source>
</reference>
<gene>
    <name evidence="2" type="primary">LOC118268551</name>
</gene>
<accession>A0A9R0EJR3</accession>
<name>A0A9R0EJR3_SPOFR</name>
<dbReference type="PANTHER" id="PTHR33960">
    <property type="entry name" value="SIMILAR TO KIAA0825 PROTEIN"/>
    <property type="match status" value="1"/>
</dbReference>